<evidence type="ECO:0000313" key="1">
    <source>
        <dbReference type="EMBL" id="KIK61853.1"/>
    </source>
</evidence>
<proteinExistence type="predicted"/>
<dbReference type="AlphaFoldDB" id="A0A0D0CZ98"/>
<evidence type="ECO:0000313" key="2">
    <source>
        <dbReference type="Proteomes" id="UP000053593"/>
    </source>
</evidence>
<name>A0A0D0CZ98_9AGAR</name>
<gene>
    <name evidence="1" type="ORF">GYMLUDRAFT_42268</name>
</gene>
<dbReference type="Proteomes" id="UP000053593">
    <property type="component" value="Unassembled WGS sequence"/>
</dbReference>
<organism evidence="1 2">
    <name type="scientific">Collybiopsis luxurians FD-317 M1</name>
    <dbReference type="NCBI Taxonomy" id="944289"/>
    <lineage>
        <taxon>Eukaryota</taxon>
        <taxon>Fungi</taxon>
        <taxon>Dikarya</taxon>
        <taxon>Basidiomycota</taxon>
        <taxon>Agaricomycotina</taxon>
        <taxon>Agaricomycetes</taxon>
        <taxon>Agaricomycetidae</taxon>
        <taxon>Agaricales</taxon>
        <taxon>Marasmiineae</taxon>
        <taxon>Omphalotaceae</taxon>
        <taxon>Collybiopsis</taxon>
        <taxon>Collybiopsis luxurians</taxon>
    </lineage>
</organism>
<sequence>MSSIPLSADAKAILRQRQQELDRQVQQLHEGIRYLQNEAAERNGDTIGSHLDADAGLTSALSGQSLSKAFSGVNQ</sequence>
<keyword evidence="2" id="KW-1185">Reference proteome</keyword>
<dbReference type="HOGENOM" id="CLU_2671307_0_0_1"/>
<accession>A0A0D0CZ98</accession>
<protein>
    <submittedName>
        <fullName evidence="1">Uncharacterized protein</fullName>
    </submittedName>
</protein>
<dbReference type="EMBL" id="KN834769">
    <property type="protein sequence ID" value="KIK61853.1"/>
    <property type="molecule type" value="Genomic_DNA"/>
</dbReference>
<reference evidence="1 2" key="1">
    <citation type="submission" date="2014-04" db="EMBL/GenBank/DDBJ databases">
        <title>Evolutionary Origins and Diversification of the Mycorrhizal Mutualists.</title>
        <authorList>
            <consortium name="DOE Joint Genome Institute"/>
            <consortium name="Mycorrhizal Genomics Consortium"/>
            <person name="Kohler A."/>
            <person name="Kuo A."/>
            <person name="Nagy L.G."/>
            <person name="Floudas D."/>
            <person name="Copeland A."/>
            <person name="Barry K.W."/>
            <person name="Cichocki N."/>
            <person name="Veneault-Fourrey C."/>
            <person name="LaButti K."/>
            <person name="Lindquist E.A."/>
            <person name="Lipzen A."/>
            <person name="Lundell T."/>
            <person name="Morin E."/>
            <person name="Murat C."/>
            <person name="Riley R."/>
            <person name="Ohm R."/>
            <person name="Sun H."/>
            <person name="Tunlid A."/>
            <person name="Henrissat B."/>
            <person name="Grigoriev I.V."/>
            <person name="Hibbett D.S."/>
            <person name="Martin F."/>
        </authorList>
    </citation>
    <scope>NUCLEOTIDE SEQUENCE [LARGE SCALE GENOMIC DNA]</scope>
    <source>
        <strain evidence="1 2">FD-317 M1</strain>
    </source>
</reference>